<accession>A0A4Y2Q4L1</accession>
<sequence>MATHFFFLLSFWIRKVMAGGESSPQVSSVLLPLPLEEEGSSETELISVWPTPEMLDELGVGTVKRRGAPFCWVTWYETEGMGWEGPALGWKRTVGMG</sequence>
<keyword evidence="1" id="KW-0732">Signal</keyword>
<feature type="chain" id="PRO_5021198161" evidence="1">
    <location>
        <begin position="19"/>
        <end position="97"/>
    </location>
</feature>
<evidence type="ECO:0000256" key="1">
    <source>
        <dbReference type="SAM" id="SignalP"/>
    </source>
</evidence>
<name>A0A4Y2Q4L1_ARAVE</name>
<keyword evidence="3" id="KW-1185">Reference proteome</keyword>
<dbReference type="EMBL" id="BGPR01012881">
    <property type="protein sequence ID" value="GBN58162.1"/>
    <property type="molecule type" value="Genomic_DNA"/>
</dbReference>
<evidence type="ECO:0000313" key="2">
    <source>
        <dbReference type="EMBL" id="GBN58162.1"/>
    </source>
</evidence>
<dbReference type="Proteomes" id="UP000499080">
    <property type="component" value="Unassembled WGS sequence"/>
</dbReference>
<proteinExistence type="predicted"/>
<reference evidence="2 3" key="1">
    <citation type="journal article" date="2019" name="Sci. Rep.">
        <title>Orb-weaving spider Araneus ventricosus genome elucidates the spidroin gene catalogue.</title>
        <authorList>
            <person name="Kono N."/>
            <person name="Nakamura H."/>
            <person name="Ohtoshi R."/>
            <person name="Moran D.A.P."/>
            <person name="Shinohara A."/>
            <person name="Yoshida Y."/>
            <person name="Fujiwara M."/>
            <person name="Mori M."/>
            <person name="Tomita M."/>
            <person name="Arakawa K."/>
        </authorList>
    </citation>
    <scope>NUCLEOTIDE SEQUENCE [LARGE SCALE GENOMIC DNA]</scope>
</reference>
<comment type="caution">
    <text evidence="2">The sequence shown here is derived from an EMBL/GenBank/DDBJ whole genome shotgun (WGS) entry which is preliminary data.</text>
</comment>
<feature type="signal peptide" evidence="1">
    <location>
        <begin position="1"/>
        <end position="18"/>
    </location>
</feature>
<evidence type="ECO:0000313" key="3">
    <source>
        <dbReference type="Proteomes" id="UP000499080"/>
    </source>
</evidence>
<dbReference type="AlphaFoldDB" id="A0A4Y2Q4L1"/>
<protein>
    <submittedName>
        <fullName evidence="2">Uncharacterized protein</fullName>
    </submittedName>
</protein>
<organism evidence="2 3">
    <name type="scientific">Araneus ventricosus</name>
    <name type="common">Orbweaver spider</name>
    <name type="synonym">Epeira ventricosa</name>
    <dbReference type="NCBI Taxonomy" id="182803"/>
    <lineage>
        <taxon>Eukaryota</taxon>
        <taxon>Metazoa</taxon>
        <taxon>Ecdysozoa</taxon>
        <taxon>Arthropoda</taxon>
        <taxon>Chelicerata</taxon>
        <taxon>Arachnida</taxon>
        <taxon>Araneae</taxon>
        <taxon>Araneomorphae</taxon>
        <taxon>Entelegynae</taxon>
        <taxon>Araneoidea</taxon>
        <taxon>Araneidae</taxon>
        <taxon>Araneus</taxon>
    </lineage>
</organism>
<gene>
    <name evidence="2" type="ORF">AVEN_266581_1</name>
</gene>